<dbReference type="PANTHER" id="PTHR12934">
    <property type="entry name" value="50S RIBOSOMAL PROTEIN L15"/>
    <property type="match status" value="1"/>
</dbReference>
<sequence>MELSNLFYTPGSRGQRRKRVGRGFGSGIGGRSTRGTKGQNARKSGTVRLGFEGGQMPLFRKIGKYGFNHRAFKEEIKTISLKRFEFFPEVKEFDFVQMRKLRLLKARDKKIKIIGNECSLQGIKISAHVFSKGVIEWAKQSKSTLITLKPNTLVEC</sequence>
<keyword evidence="7" id="KW-1185">Reference proteome</keyword>
<evidence type="ECO:0000313" key="7">
    <source>
        <dbReference type="Proteomes" id="UP000249762"/>
    </source>
</evidence>
<feature type="compositionally biased region" description="Gly residues" evidence="5">
    <location>
        <begin position="22"/>
        <end position="32"/>
    </location>
</feature>
<keyword evidence="4" id="KW-0694">RNA-binding</keyword>
<name>A0A328PRS8_9MOLU</name>
<dbReference type="GO" id="GO:0006412">
    <property type="term" value="P:translation"/>
    <property type="evidence" value="ECO:0007669"/>
    <property type="project" value="UniProtKB-UniRule"/>
</dbReference>
<evidence type="ECO:0000256" key="4">
    <source>
        <dbReference type="HAMAP-Rule" id="MF_01341"/>
    </source>
</evidence>
<keyword evidence="4" id="KW-0699">rRNA-binding</keyword>
<dbReference type="RefSeq" id="WP_112665441.1">
    <property type="nucleotide sequence ID" value="NZ_QKVO01000006.1"/>
</dbReference>
<feature type="region of interest" description="Disordered" evidence="5">
    <location>
        <begin position="1"/>
        <end position="44"/>
    </location>
</feature>
<organism evidence="6 7">
    <name type="scientific">Mycoplasma wenyonii</name>
    <dbReference type="NCBI Taxonomy" id="65123"/>
    <lineage>
        <taxon>Bacteria</taxon>
        <taxon>Bacillati</taxon>
        <taxon>Mycoplasmatota</taxon>
        <taxon>Mollicutes</taxon>
        <taxon>Mycoplasmataceae</taxon>
        <taxon>Mycoplasma</taxon>
    </lineage>
</organism>
<dbReference type="GO" id="GO:0019843">
    <property type="term" value="F:rRNA binding"/>
    <property type="evidence" value="ECO:0007669"/>
    <property type="project" value="UniProtKB-UniRule"/>
</dbReference>
<reference evidence="7" key="1">
    <citation type="submission" date="2018-06" db="EMBL/GenBank/DDBJ databases">
        <authorList>
            <person name="Martinez Ocampo F."/>
            <person name="Quiroz Castaneda R.E."/>
            <person name="Rojas Lopez X."/>
        </authorList>
    </citation>
    <scope>NUCLEOTIDE SEQUENCE [LARGE SCALE GENOMIC DNA]</scope>
    <source>
        <strain evidence="7">INIFAP02</strain>
    </source>
</reference>
<dbReference type="GO" id="GO:0003735">
    <property type="term" value="F:structural constituent of ribosome"/>
    <property type="evidence" value="ECO:0007669"/>
    <property type="project" value="InterPro"/>
</dbReference>
<dbReference type="SUPFAM" id="SSF52080">
    <property type="entry name" value="Ribosomal proteins L15p and L18e"/>
    <property type="match status" value="1"/>
</dbReference>
<dbReference type="PANTHER" id="PTHR12934:SF11">
    <property type="entry name" value="LARGE RIBOSOMAL SUBUNIT PROTEIN UL15M"/>
    <property type="match status" value="1"/>
</dbReference>
<comment type="function">
    <text evidence="4">Binds to the 23S rRNA.</text>
</comment>
<keyword evidence="3 4" id="KW-0687">Ribonucleoprotein</keyword>
<dbReference type="AlphaFoldDB" id="A0A328PRS8"/>
<accession>A0A328PRS8</accession>
<dbReference type="GO" id="GO:0022625">
    <property type="term" value="C:cytosolic large ribosomal subunit"/>
    <property type="evidence" value="ECO:0007669"/>
    <property type="project" value="TreeGrafter"/>
</dbReference>
<dbReference type="OrthoDB" id="9810293at2"/>
<evidence type="ECO:0000256" key="5">
    <source>
        <dbReference type="SAM" id="MobiDB-lite"/>
    </source>
</evidence>
<evidence type="ECO:0000256" key="3">
    <source>
        <dbReference type="ARBA" id="ARBA00023274"/>
    </source>
</evidence>
<comment type="caution">
    <text evidence="6">The sequence shown here is derived from an EMBL/GenBank/DDBJ whole genome shotgun (WGS) entry which is preliminary data.</text>
</comment>
<dbReference type="EMBL" id="QKVO01000006">
    <property type="protein sequence ID" value="RAO95017.1"/>
    <property type="molecule type" value="Genomic_DNA"/>
</dbReference>
<comment type="subunit">
    <text evidence="4">Part of the 50S ribosomal subunit.</text>
</comment>
<dbReference type="InterPro" id="IPR005749">
    <property type="entry name" value="Ribosomal_uL15_bac-type"/>
</dbReference>
<evidence type="ECO:0000313" key="6">
    <source>
        <dbReference type="EMBL" id="RAO95017.1"/>
    </source>
</evidence>
<dbReference type="NCBIfam" id="TIGR01071">
    <property type="entry name" value="rplO_bact"/>
    <property type="match status" value="1"/>
</dbReference>
<comment type="similarity">
    <text evidence="1 4">Belongs to the universal ribosomal protein uL15 family.</text>
</comment>
<evidence type="ECO:0000256" key="1">
    <source>
        <dbReference type="ARBA" id="ARBA00007320"/>
    </source>
</evidence>
<proteinExistence type="inferred from homology"/>
<dbReference type="InterPro" id="IPR036227">
    <property type="entry name" value="Ribosomal_uL15/eL18_sf"/>
</dbReference>
<dbReference type="Proteomes" id="UP000249762">
    <property type="component" value="Unassembled WGS sequence"/>
</dbReference>
<gene>
    <name evidence="4 6" type="primary">rplO</name>
    <name evidence="6" type="ORF">DNK47_01905</name>
</gene>
<dbReference type="InterPro" id="IPR030878">
    <property type="entry name" value="Ribosomal_uL15"/>
</dbReference>
<keyword evidence="2 4" id="KW-0689">Ribosomal protein</keyword>
<protein>
    <recommendedName>
        <fullName evidence="4">Large ribosomal subunit protein uL15</fullName>
    </recommendedName>
</protein>
<dbReference type="HAMAP" id="MF_01341">
    <property type="entry name" value="Ribosomal_uL15"/>
    <property type="match status" value="1"/>
</dbReference>
<dbReference type="Gene3D" id="3.100.10.10">
    <property type="match status" value="1"/>
</dbReference>
<evidence type="ECO:0000256" key="2">
    <source>
        <dbReference type="ARBA" id="ARBA00022980"/>
    </source>
</evidence>